<dbReference type="PANTHER" id="PTHR44688">
    <property type="entry name" value="DNA-BINDING TRANSCRIPTIONAL ACTIVATOR DEVR_DOSR"/>
    <property type="match status" value="1"/>
</dbReference>
<keyword evidence="1" id="KW-0805">Transcription regulation</keyword>
<evidence type="ECO:0000256" key="2">
    <source>
        <dbReference type="ARBA" id="ARBA00023125"/>
    </source>
</evidence>
<comment type="caution">
    <text evidence="5">The sequence shown here is derived from an EMBL/GenBank/DDBJ whole genome shotgun (WGS) entry which is preliminary data.</text>
</comment>
<dbReference type="AlphaFoldDB" id="A0A399NV46"/>
<dbReference type="Gene3D" id="3.40.50.2300">
    <property type="match status" value="1"/>
</dbReference>
<feature type="domain" description="HTH luxR-type" evidence="4">
    <location>
        <begin position="105"/>
        <end position="167"/>
    </location>
</feature>
<evidence type="ECO:0000256" key="3">
    <source>
        <dbReference type="ARBA" id="ARBA00023163"/>
    </source>
</evidence>
<dbReference type="PROSITE" id="PS50043">
    <property type="entry name" value="HTH_LUXR_2"/>
    <property type="match status" value="1"/>
</dbReference>
<evidence type="ECO:0000256" key="1">
    <source>
        <dbReference type="ARBA" id="ARBA00023015"/>
    </source>
</evidence>
<dbReference type="GO" id="GO:0003677">
    <property type="term" value="F:DNA binding"/>
    <property type="evidence" value="ECO:0007669"/>
    <property type="project" value="UniProtKB-KW"/>
</dbReference>
<protein>
    <submittedName>
        <fullName evidence="5">DNA-binding response regulator</fullName>
    </submittedName>
</protein>
<dbReference type="PRINTS" id="PR00038">
    <property type="entry name" value="HTHLUXR"/>
</dbReference>
<dbReference type="GO" id="GO:0006355">
    <property type="term" value="P:regulation of DNA-templated transcription"/>
    <property type="evidence" value="ECO:0007669"/>
    <property type="project" value="InterPro"/>
</dbReference>
<dbReference type="InterPro" id="IPR016032">
    <property type="entry name" value="Sig_transdc_resp-reg_C-effctor"/>
</dbReference>
<dbReference type="EMBL" id="QWEC01000045">
    <property type="protein sequence ID" value="RII98005.1"/>
    <property type="molecule type" value="Genomic_DNA"/>
</dbReference>
<keyword evidence="2 5" id="KW-0238">DNA-binding</keyword>
<reference evidence="5 6" key="1">
    <citation type="submission" date="2018-08" db="EMBL/GenBank/DDBJ databases">
        <title>Genome Sequence of Clavibacter michiganensis Subspecies type strains, and the Atypical Peach-Colored Strains Isolated from Tomato.</title>
        <authorList>
            <person name="Osdaghi E."/>
            <person name="Portier P."/>
            <person name="Briand M."/>
            <person name="Jacques M.-A."/>
        </authorList>
    </citation>
    <scope>NUCLEOTIDE SEQUENCE [LARGE SCALE GENOMIC DNA]</scope>
    <source>
        <strain evidence="5 6">CFBP 7493</strain>
    </source>
</reference>
<evidence type="ECO:0000313" key="6">
    <source>
        <dbReference type="Proteomes" id="UP000266298"/>
    </source>
</evidence>
<evidence type="ECO:0000259" key="4">
    <source>
        <dbReference type="PROSITE" id="PS50043"/>
    </source>
</evidence>
<name>A0A399NV46_9MICO</name>
<keyword evidence="3" id="KW-0804">Transcription</keyword>
<dbReference type="SMART" id="SM00421">
    <property type="entry name" value="HTH_LUXR"/>
    <property type="match status" value="1"/>
</dbReference>
<dbReference type="PANTHER" id="PTHR44688:SF16">
    <property type="entry name" value="DNA-BINDING TRANSCRIPTIONAL ACTIVATOR DEVR_DOSR"/>
    <property type="match status" value="1"/>
</dbReference>
<dbReference type="Pfam" id="PF00196">
    <property type="entry name" value="GerE"/>
    <property type="match status" value="1"/>
</dbReference>
<evidence type="ECO:0000313" key="5">
    <source>
        <dbReference type="EMBL" id="RII98005.1"/>
    </source>
</evidence>
<dbReference type="SUPFAM" id="SSF46894">
    <property type="entry name" value="C-terminal effector domain of the bipartite response regulators"/>
    <property type="match status" value="1"/>
</dbReference>
<dbReference type="InterPro" id="IPR000792">
    <property type="entry name" value="Tscrpt_reg_LuxR_C"/>
</dbReference>
<proteinExistence type="predicted"/>
<organism evidence="5 6">
    <name type="scientific">Clavibacter michiganensis</name>
    <dbReference type="NCBI Taxonomy" id="28447"/>
    <lineage>
        <taxon>Bacteria</taxon>
        <taxon>Bacillati</taxon>
        <taxon>Actinomycetota</taxon>
        <taxon>Actinomycetes</taxon>
        <taxon>Micrococcales</taxon>
        <taxon>Microbacteriaceae</taxon>
        <taxon>Clavibacter</taxon>
    </lineage>
</organism>
<sequence>MRALLLAEDDIDVVGVCEDGRTAARACIEQDADVLVVDARLLGAQLQRQAAGIRTRHPGFRVVSLHEGGQPLSGVPADEACSDARVSTTASFAVLVGTVRGALRSAGTPQRLTAREVEVVVLLARALTNRQIAHRLGIAPGTVKRHVSNVMGKLGAVSRLDVVNRMR</sequence>
<accession>A0A399NV46</accession>
<dbReference type="Proteomes" id="UP000266298">
    <property type="component" value="Unassembled WGS sequence"/>
</dbReference>
<gene>
    <name evidence="5" type="ORF">DZF96_04985</name>
</gene>
<dbReference type="CDD" id="cd06170">
    <property type="entry name" value="LuxR_C_like"/>
    <property type="match status" value="1"/>
</dbReference>